<sequence>MRRIRSKYNLTVYASNMVFIASENATAVT</sequence>
<dbReference type="AlphaFoldDB" id="A0A0E9W972"/>
<proteinExistence type="predicted"/>
<dbReference type="EMBL" id="GBXM01022442">
    <property type="protein sequence ID" value="JAH86135.1"/>
    <property type="molecule type" value="Transcribed_RNA"/>
</dbReference>
<organism evidence="1">
    <name type="scientific">Anguilla anguilla</name>
    <name type="common">European freshwater eel</name>
    <name type="synonym">Muraena anguilla</name>
    <dbReference type="NCBI Taxonomy" id="7936"/>
    <lineage>
        <taxon>Eukaryota</taxon>
        <taxon>Metazoa</taxon>
        <taxon>Chordata</taxon>
        <taxon>Craniata</taxon>
        <taxon>Vertebrata</taxon>
        <taxon>Euteleostomi</taxon>
        <taxon>Actinopterygii</taxon>
        <taxon>Neopterygii</taxon>
        <taxon>Teleostei</taxon>
        <taxon>Anguilliformes</taxon>
        <taxon>Anguillidae</taxon>
        <taxon>Anguilla</taxon>
    </lineage>
</organism>
<evidence type="ECO:0000313" key="1">
    <source>
        <dbReference type="EMBL" id="JAH86135.1"/>
    </source>
</evidence>
<protein>
    <submittedName>
        <fullName evidence="1">Uncharacterized protein</fullName>
    </submittedName>
</protein>
<name>A0A0E9W972_ANGAN</name>
<accession>A0A0E9W972</accession>
<reference evidence="1" key="2">
    <citation type="journal article" date="2015" name="Fish Shellfish Immunol.">
        <title>Early steps in the European eel (Anguilla anguilla)-Vibrio vulnificus interaction in the gills: Role of the RtxA13 toxin.</title>
        <authorList>
            <person name="Callol A."/>
            <person name="Pajuelo D."/>
            <person name="Ebbesson L."/>
            <person name="Teles M."/>
            <person name="MacKenzie S."/>
            <person name="Amaro C."/>
        </authorList>
    </citation>
    <scope>NUCLEOTIDE SEQUENCE</scope>
</reference>
<reference evidence="1" key="1">
    <citation type="submission" date="2014-11" db="EMBL/GenBank/DDBJ databases">
        <authorList>
            <person name="Amaro Gonzalez C."/>
        </authorList>
    </citation>
    <scope>NUCLEOTIDE SEQUENCE</scope>
</reference>